<dbReference type="Gene3D" id="1.10.260.40">
    <property type="entry name" value="lambda repressor-like DNA-binding domains"/>
    <property type="match status" value="1"/>
</dbReference>
<dbReference type="PANTHER" id="PTHR46797">
    <property type="entry name" value="HTH-TYPE TRANSCRIPTIONAL REGULATOR"/>
    <property type="match status" value="1"/>
</dbReference>
<evidence type="ECO:0000256" key="1">
    <source>
        <dbReference type="ARBA" id="ARBA00023125"/>
    </source>
</evidence>
<name>A0ABY4CHR1_9BACL</name>
<organism evidence="3 4">
    <name type="scientific">Fodinisporobacter ferrooxydans</name>
    <dbReference type="NCBI Taxonomy" id="2901836"/>
    <lineage>
        <taxon>Bacteria</taxon>
        <taxon>Bacillati</taxon>
        <taxon>Bacillota</taxon>
        <taxon>Bacilli</taxon>
        <taxon>Bacillales</taxon>
        <taxon>Alicyclobacillaceae</taxon>
        <taxon>Fodinisporobacter</taxon>
    </lineage>
</organism>
<dbReference type="SUPFAM" id="SSF47413">
    <property type="entry name" value="lambda repressor-like DNA-binding domains"/>
    <property type="match status" value="1"/>
</dbReference>
<dbReference type="EMBL" id="CP089291">
    <property type="protein sequence ID" value="UOF90005.1"/>
    <property type="molecule type" value="Genomic_DNA"/>
</dbReference>
<keyword evidence="4" id="KW-1185">Reference proteome</keyword>
<dbReference type="RefSeq" id="WP_347436699.1">
    <property type="nucleotide sequence ID" value="NZ_CP089291.1"/>
</dbReference>
<proteinExistence type="predicted"/>
<dbReference type="PANTHER" id="PTHR46797:SF1">
    <property type="entry name" value="METHYLPHOSPHONATE SYNTHASE"/>
    <property type="match status" value="1"/>
</dbReference>
<dbReference type="PROSITE" id="PS50943">
    <property type="entry name" value="HTH_CROC1"/>
    <property type="match status" value="1"/>
</dbReference>
<dbReference type="Pfam" id="PF07883">
    <property type="entry name" value="Cupin_2"/>
    <property type="match status" value="1"/>
</dbReference>
<keyword evidence="1" id="KW-0238">DNA-binding</keyword>
<dbReference type="InterPro" id="IPR014710">
    <property type="entry name" value="RmlC-like_jellyroll"/>
</dbReference>
<dbReference type="InterPro" id="IPR011051">
    <property type="entry name" value="RmlC_Cupin_sf"/>
</dbReference>
<dbReference type="SMART" id="SM00530">
    <property type="entry name" value="HTH_XRE"/>
    <property type="match status" value="1"/>
</dbReference>
<dbReference type="Proteomes" id="UP000830167">
    <property type="component" value="Chromosome"/>
</dbReference>
<dbReference type="CDD" id="cd02209">
    <property type="entry name" value="cupin_XRE_C"/>
    <property type="match status" value="1"/>
</dbReference>
<dbReference type="Pfam" id="PF01381">
    <property type="entry name" value="HTH_3"/>
    <property type="match status" value="1"/>
</dbReference>
<evidence type="ECO:0000313" key="3">
    <source>
        <dbReference type="EMBL" id="UOF90005.1"/>
    </source>
</evidence>
<dbReference type="Gene3D" id="2.60.120.10">
    <property type="entry name" value="Jelly Rolls"/>
    <property type="match status" value="1"/>
</dbReference>
<feature type="domain" description="HTH cro/C1-type" evidence="2">
    <location>
        <begin position="14"/>
        <end position="68"/>
    </location>
</feature>
<dbReference type="InterPro" id="IPR001387">
    <property type="entry name" value="Cro/C1-type_HTH"/>
</dbReference>
<dbReference type="InterPro" id="IPR010982">
    <property type="entry name" value="Lambda_DNA-bd_dom_sf"/>
</dbReference>
<sequence>MEIDYLTQHIGQTLRRLRKERGWTLDQLADVTEVSKPMLGQIERGESNPTVVTLWKIAGGLQVPFSVFLKDFEQPHAIVVRQSEQPIVQDNNGHYVVRNVLTIRHPRSVELFQTRLLPECFHEAEAHGANVTEGIWVKKGCLTLRIKDQAYVLEAGDSIHFVADVSHIYINEHDEDCEFLVLLVYHRVDQ</sequence>
<gene>
    <name evidence="3" type="ORF">LSG31_19385</name>
</gene>
<evidence type="ECO:0000313" key="4">
    <source>
        <dbReference type="Proteomes" id="UP000830167"/>
    </source>
</evidence>
<accession>A0ABY4CHR1</accession>
<dbReference type="InterPro" id="IPR013096">
    <property type="entry name" value="Cupin_2"/>
</dbReference>
<evidence type="ECO:0000259" key="2">
    <source>
        <dbReference type="PROSITE" id="PS50943"/>
    </source>
</evidence>
<protein>
    <submittedName>
        <fullName evidence="3">XRE family transcriptional regulator</fullName>
    </submittedName>
</protein>
<dbReference type="CDD" id="cd00093">
    <property type="entry name" value="HTH_XRE"/>
    <property type="match status" value="1"/>
</dbReference>
<dbReference type="InterPro" id="IPR050807">
    <property type="entry name" value="TransReg_Diox_bact_type"/>
</dbReference>
<dbReference type="SUPFAM" id="SSF51182">
    <property type="entry name" value="RmlC-like cupins"/>
    <property type="match status" value="1"/>
</dbReference>
<reference evidence="3" key="1">
    <citation type="submission" date="2021-12" db="EMBL/GenBank/DDBJ databases">
        <title>Alicyclobacillaceae gen. nov., sp. nov., isolated from chalcocite enrichment system.</title>
        <authorList>
            <person name="Jiang Z."/>
        </authorList>
    </citation>
    <scope>NUCLEOTIDE SEQUENCE</scope>
    <source>
        <strain evidence="3">MYW30-H2</strain>
    </source>
</reference>